<feature type="region of interest" description="Disordered" evidence="1">
    <location>
        <begin position="227"/>
        <end position="246"/>
    </location>
</feature>
<evidence type="ECO:0000313" key="3">
    <source>
        <dbReference type="EMBL" id="SDB50987.1"/>
    </source>
</evidence>
<dbReference type="OrthoDB" id="6237829at2"/>
<dbReference type="STRING" id="1159017.SAMN02927930_01998"/>
<accession>A0A1G6E0M0</accession>
<reference evidence="4" key="1">
    <citation type="submission" date="2016-10" db="EMBL/GenBank/DDBJ databases">
        <authorList>
            <person name="Varghese N."/>
            <person name="Submissions S."/>
        </authorList>
    </citation>
    <scope>NUCLEOTIDE SEQUENCE [LARGE SCALE GENOMIC DNA]</scope>
    <source>
        <strain evidence="4">CGMCC 1.10824</strain>
    </source>
</reference>
<keyword evidence="4" id="KW-1185">Reference proteome</keyword>
<dbReference type="RefSeq" id="WP_092593906.1">
    <property type="nucleotide sequence ID" value="NZ_FMXN01000015.1"/>
</dbReference>
<feature type="chain" id="PRO_5011608546" evidence="2">
    <location>
        <begin position="24"/>
        <end position="246"/>
    </location>
</feature>
<organism evidence="3 4">
    <name type="scientific">Pseudidiomarina indica</name>
    <dbReference type="NCBI Taxonomy" id="1159017"/>
    <lineage>
        <taxon>Bacteria</taxon>
        <taxon>Pseudomonadati</taxon>
        <taxon>Pseudomonadota</taxon>
        <taxon>Gammaproteobacteria</taxon>
        <taxon>Alteromonadales</taxon>
        <taxon>Idiomarinaceae</taxon>
        <taxon>Pseudidiomarina</taxon>
    </lineage>
</organism>
<dbReference type="AlphaFoldDB" id="A0A1G6E0M0"/>
<protein>
    <submittedName>
        <fullName evidence="3">Uncharacterized protein</fullName>
    </submittedName>
</protein>
<keyword evidence="2" id="KW-0732">Signal</keyword>
<name>A0A1G6E0M0_9GAMM</name>
<dbReference type="Proteomes" id="UP000199626">
    <property type="component" value="Unassembled WGS sequence"/>
</dbReference>
<gene>
    <name evidence="3" type="ORF">SAMN02927930_01998</name>
</gene>
<evidence type="ECO:0000256" key="1">
    <source>
        <dbReference type="SAM" id="MobiDB-lite"/>
    </source>
</evidence>
<dbReference type="EMBL" id="FMXN01000015">
    <property type="protein sequence ID" value="SDB50987.1"/>
    <property type="molecule type" value="Genomic_DNA"/>
</dbReference>
<evidence type="ECO:0000256" key="2">
    <source>
        <dbReference type="SAM" id="SignalP"/>
    </source>
</evidence>
<evidence type="ECO:0000313" key="4">
    <source>
        <dbReference type="Proteomes" id="UP000199626"/>
    </source>
</evidence>
<proteinExistence type="predicted"/>
<feature type="signal peptide" evidence="2">
    <location>
        <begin position="1"/>
        <end position="23"/>
    </location>
</feature>
<sequence length="246" mass="27571">MPTKQRGMFAPMVVLFAAMLAMLALPHQDASIGQLQRLRYQHETWWFWQQAVATLHRDTGTWPASLTEVAQHFQLGEVPQFIVGILHDDRFDLEWIGLSASDLELLQELDTTAVVNIDGHIVRNKPGESGAEVTMSYLPRSGEATMLTALSLAGHQLRVNHLNAELVNVTDSAKMAQVTVDEAQIQRVQYHRVLTVTSFHSAPMLLDELLSLKSQIDALREKLLEHMKPEPGQPSPYRHSSCDSCT</sequence>